<sequence length="214" mass="22126">MHRIFWIALTCLGLIGLGATATTAQAATTASSQLNISIDGDFSDWHDKPLTTLGDDEQASLVADDSAAYFYLNTNPNDSKHGAVWLPASYTLKVGDKSFTLTLGKAQGLGAGKTKAVTVSANGQVISGAQAMISRPKDSHGNYEIIELRVPLAGLGVVTTASQNISLTSTDSAFDGKTLTTTGGSTGGVLLVAAGFGIAVIGVVKVTRRRQRVA</sequence>
<evidence type="ECO:0000313" key="4">
    <source>
        <dbReference type="Proteomes" id="UP000721920"/>
    </source>
</evidence>
<dbReference type="EMBL" id="DYXN01000013">
    <property type="protein sequence ID" value="HJE86098.1"/>
    <property type="molecule type" value="Genomic_DNA"/>
</dbReference>
<keyword evidence="1" id="KW-0812">Transmembrane</keyword>
<evidence type="ECO:0008006" key="5">
    <source>
        <dbReference type="Google" id="ProtNLM"/>
    </source>
</evidence>
<gene>
    <name evidence="3" type="ORF">K8U88_00800</name>
</gene>
<reference evidence="3" key="2">
    <citation type="submission" date="2021-09" db="EMBL/GenBank/DDBJ databases">
        <authorList>
            <person name="Gilroy R."/>
        </authorList>
    </citation>
    <scope>NUCLEOTIDE SEQUENCE</scope>
    <source>
        <strain evidence="3">CHK173-2145</strain>
    </source>
</reference>
<protein>
    <recommendedName>
        <fullName evidence="5">Firmicu-CTERM sorting domain-containing protein</fullName>
    </recommendedName>
</protein>
<dbReference type="InterPro" id="IPR026409">
    <property type="entry name" value="Firmicu_CTERM"/>
</dbReference>
<keyword evidence="2" id="KW-0732">Signal</keyword>
<feature type="signal peptide" evidence="2">
    <location>
        <begin position="1"/>
        <end position="26"/>
    </location>
</feature>
<evidence type="ECO:0000256" key="2">
    <source>
        <dbReference type="SAM" id="SignalP"/>
    </source>
</evidence>
<feature type="chain" id="PRO_5037158446" description="Firmicu-CTERM sorting domain-containing protein" evidence="2">
    <location>
        <begin position="27"/>
        <end position="214"/>
    </location>
</feature>
<name>A0A921EZ26_9LACO</name>
<keyword evidence="1" id="KW-0472">Membrane</keyword>
<evidence type="ECO:0000313" key="3">
    <source>
        <dbReference type="EMBL" id="HJE86098.1"/>
    </source>
</evidence>
<keyword evidence="1" id="KW-1133">Transmembrane helix</keyword>
<feature type="transmembrane region" description="Helical" evidence="1">
    <location>
        <begin position="187"/>
        <end position="206"/>
    </location>
</feature>
<comment type="caution">
    <text evidence="3">The sequence shown here is derived from an EMBL/GenBank/DDBJ whole genome shotgun (WGS) entry which is preliminary data.</text>
</comment>
<dbReference type="Proteomes" id="UP000721920">
    <property type="component" value="Unassembled WGS sequence"/>
</dbReference>
<proteinExistence type="predicted"/>
<reference evidence="3" key="1">
    <citation type="journal article" date="2021" name="PeerJ">
        <title>Extensive microbial diversity within the chicken gut microbiome revealed by metagenomics and culture.</title>
        <authorList>
            <person name="Gilroy R."/>
            <person name="Ravi A."/>
            <person name="Getino M."/>
            <person name="Pursley I."/>
            <person name="Horton D.L."/>
            <person name="Alikhan N.F."/>
            <person name="Baker D."/>
            <person name="Gharbi K."/>
            <person name="Hall N."/>
            <person name="Watson M."/>
            <person name="Adriaenssens E.M."/>
            <person name="Foster-Nyarko E."/>
            <person name="Jarju S."/>
            <person name="Secka A."/>
            <person name="Antonio M."/>
            <person name="Oren A."/>
            <person name="Chaudhuri R.R."/>
            <person name="La Ragione R."/>
            <person name="Hildebrand F."/>
            <person name="Pallen M.J."/>
        </authorList>
    </citation>
    <scope>NUCLEOTIDE SEQUENCE</scope>
    <source>
        <strain evidence="3">CHK173-2145</strain>
    </source>
</reference>
<evidence type="ECO:0000256" key="1">
    <source>
        <dbReference type="SAM" id="Phobius"/>
    </source>
</evidence>
<dbReference type="AlphaFoldDB" id="A0A921EZ26"/>
<dbReference type="NCBIfam" id="TIGR04145">
    <property type="entry name" value="Firmicu_CTERM"/>
    <property type="match status" value="1"/>
</dbReference>
<organism evidence="3 4">
    <name type="scientific">Levilactobacillus hammesii</name>
    <dbReference type="NCBI Taxonomy" id="267633"/>
    <lineage>
        <taxon>Bacteria</taxon>
        <taxon>Bacillati</taxon>
        <taxon>Bacillota</taxon>
        <taxon>Bacilli</taxon>
        <taxon>Lactobacillales</taxon>
        <taxon>Lactobacillaceae</taxon>
        <taxon>Levilactobacillus</taxon>
    </lineage>
</organism>
<accession>A0A921EZ26</accession>